<keyword evidence="1" id="KW-0614">Plasmid</keyword>
<keyword evidence="2" id="KW-1185">Reference proteome</keyword>
<gene>
    <name evidence="1" type="ordered locus">TMO_c0313</name>
</gene>
<dbReference type="RefSeq" id="WP_014747912.1">
    <property type="nucleotide sequence ID" value="NC_017958.1"/>
</dbReference>
<reference evidence="1 2" key="1">
    <citation type="journal article" date="2012" name="J. Am. Chem. Soc.">
        <title>Bacterial biosynthesis and maturation of the didemnin anti-cancer agents.</title>
        <authorList>
            <person name="Xu Y."/>
            <person name="Kersten R.D."/>
            <person name="Nam S.J."/>
            <person name="Lu L."/>
            <person name="Al-Suwailem A.M."/>
            <person name="Zheng H."/>
            <person name="Fenical W."/>
            <person name="Dorrestein P.C."/>
            <person name="Moore B.S."/>
            <person name="Qian P.Y."/>
        </authorList>
    </citation>
    <scope>NUCLEOTIDE SEQUENCE [LARGE SCALE GENOMIC DNA]</scope>
    <source>
        <strain evidence="1 2">KA081020-065</strain>
    </source>
</reference>
<geneLocation type="plasmid" evidence="1 2">
    <name>pTM3</name>
</geneLocation>
<sequence>MSDNVVDVRETVAKLGLDAKEPDIALRTGLTGGKTFLVQIRPATQEKPVLIAVHL</sequence>
<evidence type="ECO:0000313" key="2">
    <source>
        <dbReference type="Proteomes" id="UP000005258"/>
    </source>
</evidence>
<evidence type="ECO:0000313" key="1">
    <source>
        <dbReference type="EMBL" id="AFK56923.1"/>
    </source>
</evidence>
<dbReference type="Proteomes" id="UP000005258">
    <property type="component" value="Plasmid pTM3"/>
</dbReference>
<dbReference type="HOGENOM" id="CLU_3031047_0_0_5"/>
<name>I3TVY5_TISMK</name>
<dbReference type="AlphaFoldDB" id="I3TVY5"/>
<dbReference type="EMBL" id="CP003239">
    <property type="protein sequence ID" value="AFK56923.1"/>
    <property type="molecule type" value="Genomic_DNA"/>
</dbReference>
<accession>I3TVY5</accession>
<organism evidence="1 2">
    <name type="scientific">Tistrella mobilis (strain KA081020-065)</name>
    <dbReference type="NCBI Taxonomy" id="1110502"/>
    <lineage>
        <taxon>Bacteria</taxon>
        <taxon>Pseudomonadati</taxon>
        <taxon>Pseudomonadota</taxon>
        <taxon>Alphaproteobacteria</taxon>
        <taxon>Geminicoccales</taxon>
        <taxon>Geminicoccaceae</taxon>
        <taxon>Tistrella</taxon>
    </lineage>
</organism>
<proteinExistence type="predicted"/>
<dbReference type="KEGG" id="tmo:TMO_c0313"/>
<protein>
    <submittedName>
        <fullName evidence="1">Uncharacterized protein</fullName>
    </submittedName>
</protein>